<dbReference type="Proteomes" id="UP000475545">
    <property type="component" value="Unassembled WGS sequence"/>
</dbReference>
<reference evidence="1 2" key="1">
    <citation type="submission" date="2019-11" db="EMBL/GenBank/DDBJ databases">
        <title>Gordonia sp. nov., a novel actinobacterium isolated from mangrove soil in Hainan.</title>
        <authorList>
            <person name="Huang X."/>
            <person name="Xie Y."/>
            <person name="Chu X."/>
            <person name="Xiao K."/>
        </authorList>
    </citation>
    <scope>NUCLEOTIDE SEQUENCE [LARGE SCALE GENOMIC DNA]</scope>
    <source>
        <strain evidence="1 2">HNM0687</strain>
    </source>
</reference>
<proteinExistence type="predicted"/>
<evidence type="ECO:0000313" key="1">
    <source>
        <dbReference type="EMBL" id="MXP21035.1"/>
    </source>
</evidence>
<organism evidence="1 2">
    <name type="scientific">Gordonia mangrovi</name>
    <dbReference type="NCBI Taxonomy" id="2665643"/>
    <lineage>
        <taxon>Bacteria</taxon>
        <taxon>Bacillati</taxon>
        <taxon>Actinomycetota</taxon>
        <taxon>Actinomycetes</taxon>
        <taxon>Mycobacteriales</taxon>
        <taxon>Gordoniaceae</taxon>
        <taxon>Gordonia</taxon>
    </lineage>
</organism>
<keyword evidence="2" id="KW-1185">Reference proteome</keyword>
<comment type="caution">
    <text evidence="1">The sequence shown here is derived from an EMBL/GenBank/DDBJ whole genome shotgun (WGS) entry which is preliminary data.</text>
</comment>
<dbReference type="RefSeq" id="WP_160901090.1">
    <property type="nucleotide sequence ID" value="NZ_CP102850.1"/>
</dbReference>
<gene>
    <name evidence="1" type="ORF">GIY30_06665</name>
</gene>
<evidence type="ECO:0000313" key="2">
    <source>
        <dbReference type="Proteomes" id="UP000475545"/>
    </source>
</evidence>
<dbReference type="EMBL" id="WMBR01000001">
    <property type="protein sequence ID" value="MXP21035.1"/>
    <property type="molecule type" value="Genomic_DNA"/>
</dbReference>
<accession>A0A6L7GQT5</accession>
<name>A0A6L7GQT5_9ACTN</name>
<dbReference type="AlphaFoldDB" id="A0A6L7GQT5"/>
<protein>
    <submittedName>
        <fullName evidence="1">Uncharacterized protein</fullName>
    </submittedName>
</protein>
<sequence>MSWPLCARLDASVVHYRPGGGTHRWPSPIPCHPTGSLGDTVSATELIWQFFVTHPRFGSS</sequence>